<accession>A0A656QEI1</accession>
<dbReference type="Gene3D" id="1.20.141.10">
    <property type="entry name" value="Chitosanase, subunit A, domain 1"/>
    <property type="match status" value="1"/>
</dbReference>
<dbReference type="RefSeq" id="WP_034473829.1">
    <property type="nucleotide sequence ID" value="NZ_JFHD01000040.1"/>
</dbReference>
<dbReference type="InterPro" id="IPR008565">
    <property type="entry name" value="TtsA-like_GH18_dom"/>
</dbReference>
<feature type="domain" description="Peptidoglycan binding" evidence="2">
    <location>
        <begin position="94"/>
        <end position="177"/>
    </location>
</feature>
<dbReference type="SUPFAM" id="SSF53955">
    <property type="entry name" value="Lysozyme-like"/>
    <property type="match status" value="1"/>
</dbReference>
<dbReference type="Pfam" id="PF05838">
    <property type="entry name" value="Glyco_hydro_108"/>
    <property type="match status" value="1"/>
</dbReference>
<organism evidence="3 4">
    <name type="scientific">Caballeronia zhejiangensis</name>
    <dbReference type="NCBI Taxonomy" id="871203"/>
    <lineage>
        <taxon>Bacteria</taxon>
        <taxon>Pseudomonadati</taxon>
        <taxon>Pseudomonadota</taxon>
        <taxon>Betaproteobacteria</taxon>
        <taxon>Burkholderiales</taxon>
        <taxon>Burkholderiaceae</taxon>
        <taxon>Caballeronia</taxon>
    </lineage>
</organism>
<dbReference type="InterPro" id="IPR018537">
    <property type="entry name" value="Peptidoglycan-bd_3"/>
</dbReference>
<proteinExistence type="predicted"/>
<feature type="domain" description="TtsA-like Glycoside hydrolase family 108" evidence="1">
    <location>
        <begin position="8"/>
        <end position="90"/>
    </location>
</feature>
<evidence type="ECO:0000313" key="4">
    <source>
        <dbReference type="Proteomes" id="UP000027451"/>
    </source>
</evidence>
<dbReference type="AlphaFoldDB" id="A0A656QEI1"/>
<evidence type="ECO:0000313" key="3">
    <source>
        <dbReference type="EMBL" id="KDR25971.1"/>
    </source>
</evidence>
<reference evidence="3 4" key="1">
    <citation type="submission" date="2014-03" db="EMBL/GenBank/DDBJ databases">
        <title>Draft Genome Sequences of Four Burkholderia Strains.</title>
        <authorList>
            <person name="Liu X.Y."/>
            <person name="Li C.X."/>
            <person name="Xu J.H."/>
        </authorList>
    </citation>
    <scope>NUCLEOTIDE SEQUENCE [LARGE SCALE GENOMIC DNA]</scope>
    <source>
        <strain evidence="3 4">OP-1</strain>
    </source>
</reference>
<dbReference type="Pfam" id="PF09374">
    <property type="entry name" value="PG_binding_3"/>
    <property type="match status" value="1"/>
</dbReference>
<protein>
    <submittedName>
        <fullName evidence="3">Uncharacterized protein</fullName>
    </submittedName>
</protein>
<evidence type="ECO:0000259" key="2">
    <source>
        <dbReference type="Pfam" id="PF09374"/>
    </source>
</evidence>
<dbReference type="InterPro" id="IPR023346">
    <property type="entry name" value="Lysozyme-like_dom_sf"/>
</dbReference>
<dbReference type="Proteomes" id="UP000027451">
    <property type="component" value="Unassembled WGS sequence"/>
</dbReference>
<dbReference type="EMBL" id="JFHD01000040">
    <property type="protein sequence ID" value="KDR25971.1"/>
    <property type="molecule type" value="Genomic_DNA"/>
</dbReference>
<dbReference type="CDD" id="cd13926">
    <property type="entry name" value="N-acetylmuramidase_GH108"/>
    <property type="match status" value="1"/>
</dbReference>
<sequence>MVPDDYIEQVLKTEAGYVNDPADRGGETNFGITAAVARAFGYQGAMRDMKRSDAIAIYRQRYWTQPKFDQINAIDARLAFILFDTGVNMGQATGVKYLQRSLNVLNNEGALYPDITADGGIGAMTLSALNAFVGARGTRGLSVLCDMVKHLRGASYIEQAESKSSQERFEYGWQTRLSNLEPA</sequence>
<evidence type="ECO:0000259" key="1">
    <source>
        <dbReference type="Pfam" id="PF05838"/>
    </source>
</evidence>
<gene>
    <name evidence="3" type="ORF">BG60_26540</name>
</gene>
<name>A0A656QEI1_9BURK</name>
<keyword evidence="4" id="KW-1185">Reference proteome</keyword>
<comment type="caution">
    <text evidence="3">The sequence shown here is derived from an EMBL/GenBank/DDBJ whole genome shotgun (WGS) entry which is preliminary data.</text>
</comment>